<evidence type="ECO:0000313" key="2">
    <source>
        <dbReference type="EMBL" id="KAL0638222.1"/>
    </source>
</evidence>
<accession>A0ABR3GQL9</accession>
<reference evidence="2 3" key="1">
    <citation type="submission" date="2024-02" db="EMBL/GenBank/DDBJ databases">
        <title>Discinaceae phylogenomics.</title>
        <authorList>
            <person name="Dirks A.C."/>
            <person name="James T.Y."/>
        </authorList>
    </citation>
    <scope>NUCLEOTIDE SEQUENCE [LARGE SCALE GENOMIC DNA]</scope>
    <source>
        <strain evidence="2 3">ACD0624</strain>
    </source>
</reference>
<dbReference type="Proteomes" id="UP001447188">
    <property type="component" value="Unassembled WGS sequence"/>
</dbReference>
<gene>
    <name evidence="2" type="ORF">Q9L58_002676</name>
</gene>
<dbReference type="EMBL" id="JBBBZM010000024">
    <property type="protein sequence ID" value="KAL0638222.1"/>
    <property type="molecule type" value="Genomic_DNA"/>
</dbReference>
<organism evidence="2 3">
    <name type="scientific">Discina gigas</name>
    <dbReference type="NCBI Taxonomy" id="1032678"/>
    <lineage>
        <taxon>Eukaryota</taxon>
        <taxon>Fungi</taxon>
        <taxon>Dikarya</taxon>
        <taxon>Ascomycota</taxon>
        <taxon>Pezizomycotina</taxon>
        <taxon>Pezizomycetes</taxon>
        <taxon>Pezizales</taxon>
        <taxon>Discinaceae</taxon>
        <taxon>Discina</taxon>
    </lineage>
</organism>
<comment type="caution">
    <text evidence="2">The sequence shown here is derived from an EMBL/GenBank/DDBJ whole genome shotgun (WGS) entry which is preliminary data.</text>
</comment>
<protein>
    <recommendedName>
        <fullName evidence="4">Myb-like domain-containing protein</fullName>
    </recommendedName>
</protein>
<evidence type="ECO:0008006" key="4">
    <source>
        <dbReference type="Google" id="ProtNLM"/>
    </source>
</evidence>
<evidence type="ECO:0000313" key="3">
    <source>
        <dbReference type="Proteomes" id="UP001447188"/>
    </source>
</evidence>
<proteinExistence type="predicted"/>
<feature type="compositionally biased region" description="Basic and acidic residues" evidence="1">
    <location>
        <begin position="74"/>
        <end position="85"/>
    </location>
</feature>
<feature type="region of interest" description="Disordered" evidence="1">
    <location>
        <begin position="1"/>
        <end position="95"/>
    </location>
</feature>
<evidence type="ECO:0000256" key="1">
    <source>
        <dbReference type="SAM" id="MobiDB-lite"/>
    </source>
</evidence>
<keyword evidence="3" id="KW-1185">Reference proteome</keyword>
<sequence length="224" mass="25906">MGNKFNQESEDEGYEGYEGYTDQRYERISPDTVPPPAKPRAPNMKRRRTTVVTPTAKSIVPGKRERKKPTPKIATEKPSKIKNEPNEEDYWAEDDRQGERHVRYEPAGWTKEELDLVHELCKKNKTGREIWLELRNKLGCTKSQDSVRNCRRRVKISQVEWSSEDGSKVEHLLEAVKVFDKYKAIAYEFNKLSGRLVTGESFGKGTIESKLKSLEMEANKSLEK</sequence>
<name>A0ABR3GQL9_9PEZI</name>